<feature type="transmembrane region" description="Helical" evidence="1">
    <location>
        <begin position="117"/>
        <end position="146"/>
    </location>
</feature>
<evidence type="ECO:0000313" key="4">
    <source>
        <dbReference type="EMBL" id="SIS59937.1"/>
    </source>
</evidence>
<dbReference type="InterPro" id="IPR027788">
    <property type="entry name" value="Alpha/beta-hydrolase_N_dom"/>
</dbReference>
<proteinExistence type="predicted"/>
<feature type="transmembrane region" description="Helical" evidence="1">
    <location>
        <begin position="73"/>
        <end position="94"/>
    </location>
</feature>
<dbReference type="RefSeq" id="WP_076528138.1">
    <property type="nucleotide sequence ID" value="NZ_BMEH01000001.1"/>
</dbReference>
<sequence length="553" mass="58752">MTARDIVPPASILPGLALGLAAFAASLTPSLIPRDAVVQGGLAGACLAIGLGLWQLARWLWLAAQLPAPPDRAARRIGLALVVPAAVLSVWNLAQVTPWQNSIHAVMGLPPVETARPWLICAIALPVAAVGYGIGRAIVAAIRIGVRLAGRVLPPRTAAVLGAVLALFVVWTLANTLMFRTVLRALDASYRQIDALIQPDQPPPADPTRAGSPASLVAWDDLGREGRAFVASGPTRDEIAATLEQPALSPIRIYVGLPAAETPEDRAALALRDLIRAGGFERSVLVIVTPTGTGWVDPAGIAPAEYLAGGDIASVAVQYSYLSSPLSLLVEPDYGAETAQALFRAVHGHWSALPRDNRPRLYLHGLSLGALNSARSAALIEMLDDPIHGAVWSGPPFASTIWQEATRSRLADSPVWLPRLSSGKTLRFANQTGFAENGSAPWGPMRLAFLQYASDAITFFDPRDLYRPPEWLAPRGPDVSPHVRWYPVVTLLQTGVDMLLANRTPAGHGHVYAPEHYLTTWAAVLGPVPGHAALDRIRARLDGLGLSDPNRGG</sequence>
<dbReference type="InterPro" id="IPR027787">
    <property type="entry name" value="Alpha/beta-hydrolase_catalytic"/>
</dbReference>
<organism evidence="4 5">
    <name type="scientific">Gemmobacter megaterium</name>
    <dbReference type="NCBI Taxonomy" id="1086013"/>
    <lineage>
        <taxon>Bacteria</taxon>
        <taxon>Pseudomonadati</taxon>
        <taxon>Pseudomonadota</taxon>
        <taxon>Alphaproteobacteria</taxon>
        <taxon>Rhodobacterales</taxon>
        <taxon>Paracoccaceae</taxon>
        <taxon>Gemmobacter</taxon>
    </lineage>
</organism>
<gene>
    <name evidence="4" type="ORF">SAMN05421774_101375</name>
</gene>
<dbReference type="Pfam" id="PF10081">
    <property type="entry name" value="Abhydrolase_9"/>
    <property type="match status" value="1"/>
</dbReference>
<dbReference type="EMBL" id="FTOT01000001">
    <property type="protein sequence ID" value="SIS59937.1"/>
    <property type="molecule type" value="Genomic_DNA"/>
</dbReference>
<evidence type="ECO:0000256" key="1">
    <source>
        <dbReference type="SAM" id="Phobius"/>
    </source>
</evidence>
<keyword evidence="1" id="KW-0472">Membrane</keyword>
<protein>
    <submittedName>
        <fullName evidence="4">Uncharacterized membrane protein</fullName>
    </submittedName>
</protein>
<accession>A0A1N7KED2</accession>
<evidence type="ECO:0000313" key="5">
    <source>
        <dbReference type="Proteomes" id="UP000186141"/>
    </source>
</evidence>
<keyword evidence="5" id="KW-1185">Reference proteome</keyword>
<dbReference type="AlphaFoldDB" id="A0A1N7KED2"/>
<reference evidence="4 5" key="1">
    <citation type="submission" date="2017-01" db="EMBL/GenBank/DDBJ databases">
        <authorList>
            <person name="Mah S.A."/>
            <person name="Swanson W.J."/>
            <person name="Moy G.W."/>
            <person name="Vacquier V.D."/>
        </authorList>
    </citation>
    <scope>NUCLEOTIDE SEQUENCE [LARGE SCALE GENOMIC DNA]</scope>
    <source>
        <strain evidence="4 5">DSM 26375</strain>
    </source>
</reference>
<evidence type="ECO:0000259" key="2">
    <source>
        <dbReference type="Pfam" id="PF10081"/>
    </source>
</evidence>
<feature type="domain" description="Alpha/beta-hydrolase N-terminal" evidence="3">
    <location>
        <begin position="27"/>
        <end position="234"/>
    </location>
</feature>
<evidence type="ECO:0000259" key="3">
    <source>
        <dbReference type="Pfam" id="PF15420"/>
    </source>
</evidence>
<feature type="transmembrane region" description="Helical" evidence="1">
    <location>
        <begin position="158"/>
        <end position="179"/>
    </location>
</feature>
<keyword evidence="1" id="KW-1133">Transmembrane helix</keyword>
<name>A0A1N7KED2_9RHOB</name>
<dbReference type="InterPro" id="IPR012037">
    <property type="entry name" value="Alpha/beta-hydrolase_fam"/>
</dbReference>
<dbReference type="Pfam" id="PF15420">
    <property type="entry name" value="Abhydrolase_9_N"/>
    <property type="match status" value="1"/>
</dbReference>
<dbReference type="InterPro" id="IPR029058">
    <property type="entry name" value="AB_hydrolase_fold"/>
</dbReference>
<feature type="transmembrane region" description="Helical" evidence="1">
    <location>
        <begin position="40"/>
        <end position="61"/>
    </location>
</feature>
<dbReference type="ESTHER" id="9rhob-a0a1n7ked2">
    <property type="family name" value="Abhydrolase_9"/>
</dbReference>
<dbReference type="PIRSF" id="PIRSF007542">
    <property type="entry name" value="UCP007542"/>
    <property type="match status" value="1"/>
</dbReference>
<dbReference type="Proteomes" id="UP000186141">
    <property type="component" value="Unassembled WGS sequence"/>
</dbReference>
<feature type="domain" description="Alpha/beta-hydrolase catalytic" evidence="2">
    <location>
        <begin position="251"/>
        <end position="527"/>
    </location>
</feature>
<dbReference type="SUPFAM" id="SSF53474">
    <property type="entry name" value="alpha/beta-Hydrolases"/>
    <property type="match status" value="1"/>
</dbReference>
<dbReference type="OrthoDB" id="4397445at2"/>
<keyword evidence="1" id="KW-0812">Transmembrane</keyword>